<dbReference type="Proteomes" id="UP001494902">
    <property type="component" value="Unassembled WGS sequence"/>
</dbReference>
<keyword evidence="1" id="KW-1133">Transmembrane helix</keyword>
<dbReference type="InterPro" id="IPR009936">
    <property type="entry name" value="DUF1468"/>
</dbReference>
<dbReference type="Pfam" id="PF07331">
    <property type="entry name" value="TctB"/>
    <property type="match status" value="1"/>
</dbReference>
<keyword evidence="4" id="KW-1185">Reference proteome</keyword>
<feature type="transmembrane region" description="Helical" evidence="1">
    <location>
        <begin position="20"/>
        <end position="42"/>
    </location>
</feature>
<evidence type="ECO:0000256" key="1">
    <source>
        <dbReference type="SAM" id="Phobius"/>
    </source>
</evidence>
<feature type="transmembrane region" description="Helical" evidence="1">
    <location>
        <begin position="54"/>
        <end position="73"/>
    </location>
</feature>
<sequence length="189" mass="19211">MSEAATVRPARERPARSDLVGTLVLAAVGAVATVMGIGYGVFDDGQVGPGFLPTVTGAFILLASLAEIARMYLAAPRVDTGGLLAAAESAEKAAAEVTTEERDVFGRTARQRGRAILLVFGTMLGALLLVQVIGLLLSLGVMVLAITLGVERKPLLISVLTTAGAVGAAYLIFIVGLGVPTPTGALGLI</sequence>
<keyword evidence="1" id="KW-0812">Transmembrane</keyword>
<feature type="domain" description="DUF1468" evidence="2">
    <location>
        <begin position="22"/>
        <end position="182"/>
    </location>
</feature>
<keyword evidence="1" id="KW-0472">Membrane</keyword>
<organism evidence="3 4">
    <name type="scientific">Pseudonocardia nematodicida</name>
    <dbReference type="NCBI Taxonomy" id="1206997"/>
    <lineage>
        <taxon>Bacteria</taxon>
        <taxon>Bacillati</taxon>
        <taxon>Actinomycetota</taxon>
        <taxon>Actinomycetes</taxon>
        <taxon>Pseudonocardiales</taxon>
        <taxon>Pseudonocardiaceae</taxon>
        <taxon>Pseudonocardia</taxon>
    </lineage>
</organism>
<dbReference type="EMBL" id="JBEDNQ010000002">
    <property type="protein sequence ID" value="MEQ3550042.1"/>
    <property type="molecule type" value="Genomic_DNA"/>
</dbReference>
<name>A0ABV1K8V7_9PSEU</name>
<protein>
    <submittedName>
        <fullName evidence="3">Tripartite tricarboxylate transporter TctB family protein</fullName>
    </submittedName>
</protein>
<feature type="transmembrane region" description="Helical" evidence="1">
    <location>
        <begin position="116"/>
        <end position="149"/>
    </location>
</feature>
<comment type="caution">
    <text evidence="3">The sequence shown here is derived from an EMBL/GenBank/DDBJ whole genome shotgun (WGS) entry which is preliminary data.</text>
</comment>
<evidence type="ECO:0000259" key="2">
    <source>
        <dbReference type="Pfam" id="PF07331"/>
    </source>
</evidence>
<evidence type="ECO:0000313" key="4">
    <source>
        <dbReference type="Proteomes" id="UP001494902"/>
    </source>
</evidence>
<proteinExistence type="predicted"/>
<dbReference type="RefSeq" id="WP_349297127.1">
    <property type="nucleotide sequence ID" value="NZ_JBEDNQ010000002.1"/>
</dbReference>
<evidence type="ECO:0000313" key="3">
    <source>
        <dbReference type="EMBL" id="MEQ3550042.1"/>
    </source>
</evidence>
<gene>
    <name evidence="3" type="ORF">WIS52_06125</name>
</gene>
<accession>A0ABV1K8V7</accession>
<reference evidence="3 4" key="1">
    <citation type="submission" date="2024-03" db="EMBL/GenBank/DDBJ databases">
        <title>Draft genome sequence of Pseudonocardia nematodicida JCM 31783.</title>
        <authorList>
            <person name="Butdee W."/>
            <person name="Duangmal K."/>
        </authorList>
    </citation>
    <scope>NUCLEOTIDE SEQUENCE [LARGE SCALE GENOMIC DNA]</scope>
    <source>
        <strain evidence="3 4">JCM 31783</strain>
    </source>
</reference>
<feature type="transmembrane region" description="Helical" evidence="1">
    <location>
        <begin position="155"/>
        <end position="179"/>
    </location>
</feature>